<protein>
    <recommendedName>
        <fullName evidence="1">Altered inheritance of mitochondria protein 41</fullName>
    </recommendedName>
</protein>
<evidence type="ECO:0000313" key="4">
    <source>
        <dbReference type="Proteomes" id="UP000030669"/>
    </source>
</evidence>
<comment type="subcellular location">
    <subcellularLocation>
        <location evidence="1">Mitochondrion</location>
    </subcellularLocation>
</comment>
<dbReference type="Pfam" id="PF09424">
    <property type="entry name" value="YqeY"/>
    <property type="match status" value="1"/>
</dbReference>
<keyword evidence="2" id="KW-0732">Signal</keyword>
<keyword evidence="1" id="KW-0496">Mitochondrion</keyword>
<dbReference type="InterPro" id="IPR042184">
    <property type="entry name" value="YqeY/Aim41_N"/>
</dbReference>
<dbReference type="SUPFAM" id="SSF89095">
    <property type="entry name" value="GatB/YqeY motif"/>
    <property type="match status" value="1"/>
</dbReference>
<dbReference type="PANTHER" id="PTHR28055">
    <property type="entry name" value="ALTERED INHERITANCE OF MITOCHONDRIA PROTEIN 41, MITOCHONDRIAL"/>
    <property type="match status" value="1"/>
</dbReference>
<keyword evidence="4" id="KW-1185">Reference proteome</keyword>
<dbReference type="HOGENOM" id="CLU_079430_1_0_1"/>
<feature type="chain" id="PRO_5004556049" description="Altered inheritance of mitochondria protein 41" evidence="2">
    <location>
        <begin position="23"/>
        <end position="172"/>
    </location>
</feature>
<proteinExistence type="inferred from homology"/>
<dbReference type="OMA" id="AMGAVMK"/>
<evidence type="ECO:0000256" key="2">
    <source>
        <dbReference type="SAM" id="SignalP"/>
    </source>
</evidence>
<dbReference type="GO" id="GO:0005739">
    <property type="term" value="C:mitochondrion"/>
    <property type="evidence" value="ECO:0007669"/>
    <property type="project" value="UniProtKB-SubCell"/>
</dbReference>
<gene>
    <name evidence="1" type="primary">AIM41</name>
    <name evidence="3" type="ORF">GLOTRDRAFT_127909</name>
</gene>
<reference evidence="3 4" key="1">
    <citation type="journal article" date="2012" name="Science">
        <title>The Paleozoic origin of enzymatic lignin decomposition reconstructed from 31 fungal genomes.</title>
        <authorList>
            <person name="Floudas D."/>
            <person name="Binder M."/>
            <person name="Riley R."/>
            <person name="Barry K."/>
            <person name="Blanchette R.A."/>
            <person name="Henrissat B."/>
            <person name="Martinez A.T."/>
            <person name="Otillar R."/>
            <person name="Spatafora J.W."/>
            <person name="Yadav J.S."/>
            <person name="Aerts A."/>
            <person name="Benoit I."/>
            <person name="Boyd A."/>
            <person name="Carlson A."/>
            <person name="Copeland A."/>
            <person name="Coutinho P.M."/>
            <person name="de Vries R.P."/>
            <person name="Ferreira P."/>
            <person name="Findley K."/>
            <person name="Foster B."/>
            <person name="Gaskell J."/>
            <person name="Glotzer D."/>
            <person name="Gorecki P."/>
            <person name="Heitman J."/>
            <person name="Hesse C."/>
            <person name="Hori C."/>
            <person name="Igarashi K."/>
            <person name="Jurgens J.A."/>
            <person name="Kallen N."/>
            <person name="Kersten P."/>
            <person name="Kohler A."/>
            <person name="Kuees U."/>
            <person name="Kumar T.K.A."/>
            <person name="Kuo A."/>
            <person name="LaButti K."/>
            <person name="Larrondo L.F."/>
            <person name="Lindquist E."/>
            <person name="Ling A."/>
            <person name="Lombard V."/>
            <person name="Lucas S."/>
            <person name="Lundell T."/>
            <person name="Martin R."/>
            <person name="McLaughlin D.J."/>
            <person name="Morgenstern I."/>
            <person name="Morin E."/>
            <person name="Murat C."/>
            <person name="Nagy L.G."/>
            <person name="Nolan M."/>
            <person name="Ohm R.A."/>
            <person name="Patyshakuliyeva A."/>
            <person name="Rokas A."/>
            <person name="Ruiz-Duenas F.J."/>
            <person name="Sabat G."/>
            <person name="Salamov A."/>
            <person name="Samejima M."/>
            <person name="Schmutz J."/>
            <person name="Slot J.C."/>
            <person name="St John F."/>
            <person name="Stenlid J."/>
            <person name="Sun H."/>
            <person name="Sun S."/>
            <person name="Syed K."/>
            <person name="Tsang A."/>
            <person name="Wiebenga A."/>
            <person name="Young D."/>
            <person name="Pisabarro A."/>
            <person name="Eastwood D.C."/>
            <person name="Martin F."/>
            <person name="Cullen D."/>
            <person name="Grigoriev I.V."/>
            <person name="Hibbett D.S."/>
        </authorList>
    </citation>
    <scope>NUCLEOTIDE SEQUENCE [LARGE SCALE GENOMIC DNA]</scope>
    <source>
        <strain evidence="3 4">ATCC 11539</strain>
    </source>
</reference>
<dbReference type="InterPro" id="IPR019004">
    <property type="entry name" value="YqeY/Aim41"/>
</dbReference>
<feature type="signal peptide" evidence="2">
    <location>
        <begin position="1"/>
        <end position="22"/>
    </location>
</feature>
<dbReference type="RefSeq" id="XP_007864633.1">
    <property type="nucleotide sequence ID" value="XM_007866442.1"/>
</dbReference>
<dbReference type="eggNOG" id="ENOG502RSAS">
    <property type="taxonomic scope" value="Eukaryota"/>
</dbReference>
<dbReference type="PANTHER" id="PTHR28055:SF1">
    <property type="entry name" value="ALTERED INHERITANCE OF MITOCHONDRIA PROTEIN 41, MITOCHONDRIAL"/>
    <property type="match status" value="1"/>
</dbReference>
<comment type="similarity">
    <text evidence="1">Belongs to the AIM41 family.</text>
</comment>
<dbReference type="Gene3D" id="1.10.1510.10">
    <property type="entry name" value="Uncharacterised protein YqeY/AIM41 PF09424, N-terminal domain"/>
    <property type="match status" value="1"/>
</dbReference>
<accession>S7QDU5</accession>
<evidence type="ECO:0000256" key="1">
    <source>
        <dbReference type="RuleBase" id="RU365099"/>
    </source>
</evidence>
<dbReference type="GeneID" id="19301620"/>
<name>S7QDU5_GLOTA</name>
<dbReference type="OrthoDB" id="538640at2759"/>
<organism evidence="3 4">
    <name type="scientific">Gloeophyllum trabeum (strain ATCC 11539 / FP-39264 / Madison 617)</name>
    <name type="common">Brown rot fungus</name>
    <dbReference type="NCBI Taxonomy" id="670483"/>
    <lineage>
        <taxon>Eukaryota</taxon>
        <taxon>Fungi</taxon>
        <taxon>Dikarya</taxon>
        <taxon>Basidiomycota</taxon>
        <taxon>Agaricomycotina</taxon>
        <taxon>Agaricomycetes</taxon>
        <taxon>Gloeophyllales</taxon>
        <taxon>Gloeophyllaceae</taxon>
        <taxon>Gloeophyllum</taxon>
    </lineage>
</organism>
<dbReference type="AlphaFoldDB" id="S7QDU5"/>
<dbReference type="InterPro" id="IPR003789">
    <property type="entry name" value="Asn/Gln_tRNA_amidoTrase-B-like"/>
</dbReference>
<dbReference type="EMBL" id="KB469299">
    <property type="protein sequence ID" value="EPQ57557.1"/>
    <property type="molecule type" value="Genomic_DNA"/>
</dbReference>
<dbReference type="Proteomes" id="UP000030669">
    <property type="component" value="Unassembled WGS sequence"/>
</dbReference>
<sequence>MVIHFCLIIGHLSSFILTDVRARLTSELKNAMKNKDTFASTTLRSVLAEIQAADKQSPDQKIGASSIVSIIRKATQRRNDAAEQFVKSSRLDLAEKERKEVELLSSFLPPLLPESEIDRLLREAMDEQVSPGENPHKASGKIYKAFYSKVDKSLVDPDLVKRRAEALLKGHQ</sequence>
<evidence type="ECO:0000313" key="3">
    <source>
        <dbReference type="EMBL" id="EPQ57557.1"/>
    </source>
</evidence>
<dbReference type="KEGG" id="gtr:GLOTRDRAFT_127909"/>
<dbReference type="GO" id="GO:0016884">
    <property type="term" value="F:carbon-nitrogen ligase activity, with glutamine as amido-N-donor"/>
    <property type="evidence" value="ECO:0007669"/>
    <property type="project" value="UniProtKB-UniRule"/>
</dbReference>